<dbReference type="Gene3D" id="3.40.190.10">
    <property type="entry name" value="Periplasmic binding protein-like II"/>
    <property type="match status" value="2"/>
</dbReference>
<dbReference type="Pfam" id="PF13416">
    <property type="entry name" value="SBP_bac_8"/>
    <property type="match status" value="1"/>
</dbReference>
<dbReference type="AlphaFoldDB" id="A0A6G8PZY8"/>
<keyword evidence="1" id="KW-0732">Signal</keyword>
<evidence type="ECO:0000313" key="3">
    <source>
        <dbReference type="Proteomes" id="UP000502706"/>
    </source>
</evidence>
<feature type="signal peptide" evidence="1">
    <location>
        <begin position="1"/>
        <end position="39"/>
    </location>
</feature>
<proteinExistence type="predicted"/>
<reference evidence="2 3" key="1">
    <citation type="submission" date="2019-10" db="EMBL/GenBank/DDBJ databases">
        <title>Rubrobacter sp nov SCSIO 52915 isolated from a deep-sea sediment in the South China Sea.</title>
        <authorList>
            <person name="Chen R.W."/>
        </authorList>
    </citation>
    <scope>NUCLEOTIDE SEQUENCE [LARGE SCALE GENOMIC DNA]</scope>
    <source>
        <strain evidence="2 3">SCSIO 52915</strain>
    </source>
</reference>
<dbReference type="NCBIfam" id="NF008633">
    <property type="entry name" value="PRK11622.1"/>
    <property type="match status" value="1"/>
</dbReference>
<dbReference type="SUPFAM" id="SSF53850">
    <property type="entry name" value="Periplasmic binding protein-like II"/>
    <property type="match status" value="1"/>
</dbReference>
<keyword evidence="3" id="KW-1185">Reference proteome</keyword>
<dbReference type="EMBL" id="CP045121">
    <property type="protein sequence ID" value="QIN79765.1"/>
    <property type="molecule type" value="Genomic_DNA"/>
</dbReference>
<sequence length="429" mass="47477">MAPVVPATPRKKGTPLRTKLRGTSLVVLLLALASLAACGGGGGGPEAEGAGEDRAFPELEEAARGTTVNFFMYGGDDATNAYVDGWIAPRLEERYGITLERTPVGDTAEVVNKLLNEKGAGDDEGTVDLVWINGENFFTGSQAELWFGPWAENLPNAKYVDWESEEINTDFGTPVNGYEAPWSQAQFVMVYDSAEVQDPPRNMDELRAFAEENPGRFTYPAPPDFTGNAFVEQAFYDVTDRVEPYGEEFDEAAFGDEAPKLYDLLNGIEPNLWREGETYPETSAALDELYGNGEIDLTMSYNPYSAERQVEKGIFPETTRTYLLEDGTLSNTNYVAIPFNGPNKEGAQVVANFLQSPEAQLEMQRTHVVGGLTTLALDRLPEEGRREFEGEPDEATIPLQELQENRVPEARTDWLLEIQDGWVENVLQR</sequence>
<dbReference type="PANTHER" id="PTHR42779">
    <property type="entry name" value="PROTEIN YNJB"/>
    <property type="match status" value="1"/>
</dbReference>
<dbReference type="InterPro" id="IPR027020">
    <property type="entry name" value="YnjB"/>
</dbReference>
<name>A0A6G8PZY8_9ACTN</name>
<gene>
    <name evidence="2" type="ORF">GBA65_15865</name>
</gene>
<organism evidence="2 3">
    <name type="scientific">Rubrobacter marinus</name>
    <dbReference type="NCBI Taxonomy" id="2653852"/>
    <lineage>
        <taxon>Bacteria</taxon>
        <taxon>Bacillati</taxon>
        <taxon>Actinomycetota</taxon>
        <taxon>Rubrobacteria</taxon>
        <taxon>Rubrobacterales</taxon>
        <taxon>Rubrobacteraceae</taxon>
        <taxon>Rubrobacter</taxon>
    </lineage>
</organism>
<accession>A0A6G8PZY8</accession>
<evidence type="ECO:0000256" key="1">
    <source>
        <dbReference type="SAM" id="SignalP"/>
    </source>
</evidence>
<evidence type="ECO:0000313" key="2">
    <source>
        <dbReference type="EMBL" id="QIN79765.1"/>
    </source>
</evidence>
<feature type="chain" id="PRO_5039101942" evidence="1">
    <location>
        <begin position="40"/>
        <end position="429"/>
    </location>
</feature>
<dbReference type="InterPro" id="IPR006059">
    <property type="entry name" value="SBP"/>
</dbReference>
<dbReference type="PANTHER" id="PTHR42779:SF1">
    <property type="entry name" value="PROTEIN YNJB"/>
    <property type="match status" value="1"/>
</dbReference>
<protein>
    <submittedName>
        <fullName evidence="2">ABC transporter substrate-binding protein</fullName>
    </submittedName>
</protein>
<dbReference type="PIRSF" id="PIRSF029172">
    <property type="entry name" value="UCP029172_ABC_sbc_YnjB"/>
    <property type="match status" value="1"/>
</dbReference>
<dbReference type="KEGG" id="rmar:GBA65_15865"/>
<dbReference type="Proteomes" id="UP000502706">
    <property type="component" value="Chromosome"/>
</dbReference>